<feature type="transmembrane region" description="Helical" evidence="2">
    <location>
        <begin position="158"/>
        <end position="182"/>
    </location>
</feature>
<dbReference type="PANTHER" id="PTHR40465:SF1">
    <property type="entry name" value="DUF6534 DOMAIN-CONTAINING PROTEIN"/>
    <property type="match status" value="1"/>
</dbReference>
<feature type="domain" description="DUF6534" evidence="3">
    <location>
        <begin position="169"/>
        <end position="254"/>
    </location>
</feature>
<feature type="transmembrane region" description="Helical" evidence="2">
    <location>
        <begin position="93"/>
        <end position="113"/>
    </location>
</feature>
<dbReference type="EMBL" id="LT558118">
    <property type="protein sequence ID" value="SAM70942.1"/>
    <property type="molecule type" value="Genomic_DNA"/>
</dbReference>
<reference evidence="5" key="1">
    <citation type="submission" date="2016-04" db="EMBL/GenBank/DDBJ databases">
        <authorList>
            <person name="Guldener U."/>
            <person name="Guldener U."/>
        </authorList>
    </citation>
    <scope>NUCLEOTIDE SEQUENCE [LARGE SCALE GENOMIC DNA]</scope>
    <source>
        <strain evidence="5">UB2112</strain>
    </source>
</reference>
<proteinExistence type="predicted"/>
<keyword evidence="2" id="KW-0812">Transmembrane</keyword>
<protein>
    <recommendedName>
        <fullName evidence="3">DUF6534 domain-containing protein</fullName>
    </recommendedName>
</protein>
<gene>
    <name evidence="4" type="ORF">UBRO_00410</name>
</gene>
<feature type="transmembrane region" description="Helical" evidence="2">
    <location>
        <begin position="52"/>
        <end position="73"/>
    </location>
</feature>
<evidence type="ECO:0000256" key="2">
    <source>
        <dbReference type="SAM" id="Phobius"/>
    </source>
</evidence>
<evidence type="ECO:0000313" key="5">
    <source>
        <dbReference type="Proteomes" id="UP000179920"/>
    </source>
</evidence>
<dbReference type="OrthoDB" id="2535105at2759"/>
<dbReference type="AlphaFoldDB" id="A0A1K0FXN2"/>
<keyword evidence="2" id="KW-1133">Transmembrane helix</keyword>
<evidence type="ECO:0000256" key="1">
    <source>
        <dbReference type="SAM" id="MobiDB-lite"/>
    </source>
</evidence>
<dbReference type="PANTHER" id="PTHR40465">
    <property type="entry name" value="CHROMOSOME 1, WHOLE GENOME SHOTGUN SEQUENCE"/>
    <property type="match status" value="1"/>
</dbReference>
<feature type="transmembrane region" description="Helical" evidence="2">
    <location>
        <begin position="210"/>
        <end position="234"/>
    </location>
</feature>
<dbReference type="Proteomes" id="UP000179920">
    <property type="component" value="Chromosome II"/>
</dbReference>
<dbReference type="InterPro" id="IPR045339">
    <property type="entry name" value="DUF6534"/>
</dbReference>
<organism evidence="4 5">
    <name type="scientific">Ustilago bromivora</name>
    <dbReference type="NCBI Taxonomy" id="307758"/>
    <lineage>
        <taxon>Eukaryota</taxon>
        <taxon>Fungi</taxon>
        <taxon>Dikarya</taxon>
        <taxon>Basidiomycota</taxon>
        <taxon>Ustilaginomycotina</taxon>
        <taxon>Ustilaginomycetes</taxon>
        <taxon>Ustilaginales</taxon>
        <taxon>Ustilaginaceae</taxon>
        <taxon>Ustilago</taxon>
    </lineage>
</organism>
<feature type="transmembrane region" description="Helical" evidence="2">
    <location>
        <begin position="125"/>
        <end position="152"/>
    </location>
</feature>
<feature type="compositionally biased region" description="Basic and acidic residues" evidence="1">
    <location>
        <begin position="360"/>
        <end position="369"/>
    </location>
</feature>
<feature type="transmembrane region" description="Helical" evidence="2">
    <location>
        <begin position="20"/>
        <end position="40"/>
    </location>
</feature>
<keyword evidence="2" id="KW-0472">Membrane</keyword>
<accession>A0A1K0FXN2</accession>
<name>A0A1K0FXN2_9BASI</name>
<evidence type="ECO:0000313" key="4">
    <source>
        <dbReference type="EMBL" id="SAM70942.1"/>
    </source>
</evidence>
<feature type="region of interest" description="Disordered" evidence="1">
    <location>
        <begin position="335"/>
        <end position="369"/>
    </location>
</feature>
<sequence>MADLMTRFPAMDLSLGCMYIGVMINVWLYGFSIVQAYIYYVHFKTDKPFMRYFVLFLVVADTINAVFDQVFMYQYLVSNFGNLTYAAKSNRSFAADPVMTGIIAFSTQLFFAWRVYKLMHSKFMLTLISVGALVSLLSAIGTTIGVEIILYFNEFHKFQVVVILWLGFAALTDVLITGSLVFTLNKSRTGFAATDDVITKLIRMTLQTGAFTTLFATIDLILFLASTSTLHLVFNLPLAKLYVNSLLSTLNARVTIGSEAQQYTMEGSLSDNARRGMSTHTKRSNFFHSGGNKQPTIRTQASHHDHVEHGLALGKYNSQDKFETGIHIKTIEETFEERHEGDGMPAFDSSSHNDSLPVLEKSRGDQDSL</sequence>
<dbReference type="Pfam" id="PF20152">
    <property type="entry name" value="DUF6534"/>
    <property type="match status" value="1"/>
</dbReference>
<evidence type="ECO:0000259" key="3">
    <source>
        <dbReference type="Pfam" id="PF20152"/>
    </source>
</evidence>